<protein>
    <recommendedName>
        <fullName evidence="5">Patatin</fullName>
        <ecNumber evidence="5">3.1.1.-</ecNumber>
    </recommendedName>
</protein>
<evidence type="ECO:0000313" key="7">
    <source>
        <dbReference type="Proteomes" id="UP000827889"/>
    </source>
</evidence>
<reference evidence="7" key="1">
    <citation type="submission" date="2025-05" db="UniProtKB">
        <authorList>
            <consortium name="RefSeq"/>
        </authorList>
    </citation>
    <scope>NUCLEOTIDE SEQUENCE [LARGE SCALE GENOMIC DNA]</scope>
</reference>
<feature type="short sequence motif" description="GXSXG" evidence="4">
    <location>
        <begin position="67"/>
        <end position="71"/>
    </location>
</feature>
<proteinExistence type="inferred from homology"/>
<accession>A0ABM3H3U3</accession>
<dbReference type="SUPFAM" id="SSF52151">
    <property type="entry name" value="FabD/lysophospholipase-like"/>
    <property type="match status" value="1"/>
</dbReference>
<gene>
    <name evidence="8" type="primary">LOC115746315</name>
</gene>
<comment type="function">
    <text evidence="5">Lipolytic acyl hydrolase (LAH).</text>
</comment>
<dbReference type="GeneID" id="115746315"/>
<evidence type="ECO:0000259" key="6">
    <source>
        <dbReference type="PROSITE" id="PS51635"/>
    </source>
</evidence>
<comment type="domain">
    <text evidence="5">The nitrogen atoms of the two glycine residues in the GGXR motif define the oxyanion hole, and stabilize the oxyanion that forms during the nucleophilic attack by the catalytic serine during substrate cleavage.</text>
</comment>
<keyword evidence="3 4" id="KW-0443">Lipid metabolism</keyword>
<dbReference type="RefSeq" id="XP_048131280.1">
    <property type="nucleotide sequence ID" value="XM_048275323.1"/>
</dbReference>
<evidence type="ECO:0000256" key="3">
    <source>
        <dbReference type="ARBA" id="ARBA00023098"/>
    </source>
</evidence>
<feature type="active site" description="Proton acceptor" evidence="4">
    <location>
        <position position="218"/>
    </location>
</feature>
<feature type="short sequence motif" description="GXGXXG" evidence="4">
    <location>
        <begin position="29"/>
        <end position="34"/>
    </location>
</feature>
<reference evidence="8" key="2">
    <citation type="submission" date="2025-08" db="UniProtKB">
        <authorList>
            <consortium name="RefSeq"/>
        </authorList>
    </citation>
    <scope>IDENTIFICATION</scope>
    <source>
        <tissue evidence="8">Leaf</tissue>
    </source>
</reference>
<dbReference type="InterPro" id="IPR002641">
    <property type="entry name" value="PNPLA_dom"/>
</dbReference>
<dbReference type="PANTHER" id="PTHR32176">
    <property type="entry name" value="XYLOSE ISOMERASE"/>
    <property type="match status" value="1"/>
</dbReference>
<evidence type="ECO:0000313" key="8">
    <source>
        <dbReference type="RefSeq" id="XP_048131280.1"/>
    </source>
</evidence>
<dbReference type="InterPro" id="IPR016035">
    <property type="entry name" value="Acyl_Trfase/lysoPLipase"/>
</dbReference>
<dbReference type="Gene3D" id="3.40.1090.10">
    <property type="entry name" value="Cytosolic phospholipase A2 catalytic domain"/>
    <property type="match status" value="1"/>
</dbReference>
<dbReference type="CDD" id="cd07214">
    <property type="entry name" value="Pat17_isozyme_like"/>
    <property type="match status" value="1"/>
</dbReference>
<dbReference type="PANTHER" id="PTHR32176:SF119">
    <property type="entry name" value="PATATIN"/>
    <property type="match status" value="1"/>
</dbReference>
<evidence type="ECO:0000256" key="4">
    <source>
        <dbReference type="PROSITE-ProRule" id="PRU01161"/>
    </source>
</evidence>
<dbReference type="Pfam" id="PF01734">
    <property type="entry name" value="Patatin"/>
    <property type="match status" value="1"/>
</dbReference>
<feature type="active site" description="Nucleophile" evidence="4">
    <location>
        <position position="69"/>
    </location>
</feature>
<keyword evidence="2 4" id="KW-0442">Lipid degradation</keyword>
<keyword evidence="7" id="KW-1185">Reference proteome</keyword>
<sequence length="413" mass="44839">MMISMERTSSLPLQPPTYGNLITILSIDGGGIRGLIPGTILAFLESELQKLDGEDARIADYFDVIAGTSTGGLVTAMLTTPDENDRPLFAAKDIKDFYLNNCPKIFPQDSCPFAPATKMIKAVTGPKYDGKYLHMLVKEKLGNTRLNQTLTNVVIPTFDIKRLQPTIFSSYEVKKTPTINALLSDICISTSAAPTYLPAHYFETQDSTGKPREFNLIDGGVAANNPTLLAMGEVTKEIMGGSSDFFPIKPMDYGRFLVISLGTGSQKVEGKYGASEAAKWGVLDWLSSSGGSPLVDVFMHVSADMVDFHLSAVFQALHLEANYLRIQDDNLSGAVASVDIATKKNLNDLARTGEALLKKPVSKVDLDTGGCKACNTETNEEALGRFAKKLSCERRLRLARSPHGHNSASLKQF</sequence>
<comment type="similarity">
    <text evidence="1 5">Belongs to the patatin family.</text>
</comment>
<evidence type="ECO:0000256" key="1">
    <source>
        <dbReference type="ARBA" id="ARBA00010240"/>
    </source>
</evidence>
<dbReference type="PROSITE" id="PS51635">
    <property type="entry name" value="PNPLA"/>
    <property type="match status" value="1"/>
</dbReference>
<feature type="domain" description="PNPLA" evidence="6">
    <location>
        <begin position="25"/>
        <end position="231"/>
    </location>
</feature>
<dbReference type="EC" id="3.1.1.-" evidence="5"/>
<keyword evidence="4 5" id="KW-0378">Hydrolase</keyword>
<name>A0ABM3H3U3_9MYRT</name>
<dbReference type="Proteomes" id="UP000827889">
    <property type="component" value="Chromosome 2"/>
</dbReference>
<evidence type="ECO:0000256" key="5">
    <source>
        <dbReference type="RuleBase" id="RU361262"/>
    </source>
</evidence>
<feature type="short sequence motif" description="DGA/G" evidence="4">
    <location>
        <begin position="218"/>
        <end position="220"/>
    </location>
</feature>
<organism evidence="7 8">
    <name type="scientific">Rhodamnia argentea</name>
    <dbReference type="NCBI Taxonomy" id="178133"/>
    <lineage>
        <taxon>Eukaryota</taxon>
        <taxon>Viridiplantae</taxon>
        <taxon>Streptophyta</taxon>
        <taxon>Embryophyta</taxon>
        <taxon>Tracheophyta</taxon>
        <taxon>Spermatophyta</taxon>
        <taxon>Magnoliopsida</taxon>
        <taxon>eudicotyledons</taxon>
        <taxon>Gunneridae</taxon>
        <taxon>Pentapetalae</taxon>
        <taxon>rosids</taxon>
        <taxon>malvids</taxon>
        <taxon>Myrtales</taxon>
        <taxon>Myrtaceae</taxon>
        <taxon>Myrtoideae</taxon>
        <taxon>Myrteae</taxon>
        <taxon>Australasian group</taxon>
        <taxon>Rhodamnia</taxon>
    </lineage>
</organism>
<evidence type="ECO:0000256" key="2">
    <source>
        <dbReference type="ARBA" id="ARBA00022963"/>
    </source>
</evidence>